<evidence type="ECO:0000313" key="3">
    <source>
        <dbReference type="Proteomes" id="UP000811619"/>
    </source>
</evidence>
<gene>
    <name evidence="2" type="ORF">E4U42_003435</name>
</gene>
<feature type="compositionally biased region" description="Polar residues" evidence="1">
    <location>
        <begin position="14"/>
        <end position="27"/>
    </location>
</feature>
<evidence type="ECO:0000313" key="2">
    <source>
        <dbReference type="EMBL" id="KAG5926316.1"/>
    </source>
</evidence>
<name>A0A8K0J6L9_9HYPO</name>
<accession>A0A8K0J6L9</accession>
<protein>
    <submittedName>
        <fullName evidence="2">Uncharacterized protein</fullName>
    </submittedName>
</protein>
<reference evidence="2" key="1">
    <citation type="journal article" date="2020" name="bioRxiv">
        <title>Whole genome comparisons of ergot fungi reveals the divergence and evolution of species within the genus Claviceps are the result of varying mechanisms driving genome evolution and host range expansion.</title>
        <authorList>
            <person name="Wyka S.A."/>
            <person name="Mondo S.J."/>
            <person name="Liu M."/>
            <person name="Dettman J."/>
            <person name="Nalam V."/>
            <person name="Broders K.D."/>
        </authorList>
    </citation>
    <scope>NUCLEOTIDE SEQUENCE</scope>
    <source>
        <strain evidence="2">CCC 489</strain>
    </source>
</reference>
<sequence>MEASRPAFSVHSRAPSTARQRLRQQLPTDPRPHELETLTQNPTNVQFLNTNKPDSSSAYGSSVASPLCFPACARASSEYDQRASPPRV</sequence>
<proteinExistence type="predicted"/>
<organism evidence="2 3">
    <name type="scientific">Claviceps africana</name>
    <dbReference type="NCBI Taxonomy" id="83212"/>
    <lineage>
        <taxon>Eukaryota</taxon>
        <taxon>Fungi</taxon>
        <taxon>Dikarya</taxon>
        <taxon>Ascomycota</taxon>
        <taxon>Pezizomycotina</taxon>
        <taxon>Sordariomycetes</taxon>
        <taxon>Hypocreomycetidae</taxon>
        <taxon>Hypocreales</taxon>
        <taxon>Clavicipitaceae</taxon>
        <taxon>Claviceps</taxon>
    </lineage>
</organism>
<evidence type="ECO:0000256" key="1">
    <source>
        <dbReference type="SAM" id="MobiDB-lite"/>
    </source>
</evidence>
<keyword evidence="3" id="KW-1185">Reference proteome</keyword>
<dbReference type="AlphaFoldDB" id="A0A8K0J6L9"/>
<dbReference type="Proteomes" id="UP000811619">
    <property type="component" value="Unassembled WGS sequence"/>
</dbReference>
<feature type="region of interest" description="Disordered" evidence="1">
    <location>
        <begin position="1"/>
        <end position="42"/>
    </location>
</feature>
<dbReference type="EMBL" id="SRPY01000277">
    <property type="protein sequence ID" value="KAG5926316.1"/>
    <property type="molecule type" value="Genomic_DNA"/>
</dbReference>
<comment type="caution">
    <text evidence="2">The sequence shown here is derived from an EMBL/GenBank/DDBJ whole genome shotgun (WGS) entry which is preliminary data.</text>
</comment>